<reference evidence="2" key="1">
    <citation type="submission" date="2017-09" db="EMBL/GenBank/DDBJ databases">
        <title>Depth-based differentiation of microbial function through sediment-hosted aquifers and enrichment of novel symbionts in the deep terrestrial subsurface.</title>
        <authorList>
            <person name="Probst A.J."/>
            <person name="Ladd B."/>
            <person name="Jarett J.K."/>
            <person name="Geller-Mcgrath D.E."/>
            <person name="Sieber C.M.K."/>
            <person name="Emerson J.B."/>
            <person name="Anantharaman K."/>
            <person name="Thomas B.C."/>
            <person name="Malmstrom R."/>
            <person name="Stieglmeier M."/>
            <person name="Klingl A."/>
            <person name="Woyke T."/>
            <person name="Ryan C.M."/>
            <person name="Banfield J.F."/>
        </authorList>
    </citation>
    <scope>NUCLEOTIDE SEQUENCE [LARGE SCALE GENOMIC DNA]</scope>
</reference>
<dbReference type="InterPro" id="IPR019270">
    <property type="entry name" value="DUF2283"/>
</dbReference>
<comment type="caution">
    <text evidence="1">The sequence shown here is derived from an EMBL/GenBank/DDBJ whole genome shotgun (WGS) entry which is preliminary data.</text>
</comment>
<gene>
    <name evidence="1" type="ORF">COS91_07875</name>
</gene>
<name>A0A2M6ZEF4_9BACT</name>
<organism evidence="1 2">
    <name type="scientific">Candidatus Desantisbacteria bacterium CG07_land_8_20_14_0_80_39_15</name>
    <dbReference type="NCBI Taxonomy" id="1974549"/>
    <lineage>
        <taxon>Bacteria</taxon>
        <taxon>Candidatus Desantisiibacteriota</taxon>
    </lineage>
</organism>
<evidence type="ECO:0000313" key="2">
    <source>
        <dbReference type="Proteomes" id="UP000229227"/>
    </source>
</evidence>
<protein>
    <recommendedName>
        <fullName evidence="3">DUF2283 domain-containing protein</fullName>
    </recommendedName>
</protein>
<proteinExistence type="predicted"/>
<evidence type="ECO:0000313" key="1">
    <source>
        <dbReference type="EMBL" id="PIU50767.1"/>
    </source>
</evidence>
<sequence>MVLSMKNPILKFPQSHYWVDYDEETDTLYISFRKPQSANDSVMEDNFIYHYDDDKLVGVTVLHAKDYTTQ</sequence>
<dbReference type="Pfam" id="PF10049">
    <property type="entry name" value="DUF2283"/>
    <property type="match status" value="1"/>
</dbReference>
<dbReference type="AlphaFoldDB" id="A0A2M6ZEF4"/>
<dbReference type="Proteomes" id="UP000229227">
    <property type="component" value="Unassembled WGS sequence"/>
</dbReference>
<accession>A0A2M6ZEF4</accession>
<evidence type="ECO:0008006" key="3">
    <source>
        <dbReference type="Google" id="ProtNLM"/>
    </source>
</evidence>
<dbReference type="EMBL" id="PEWN01000132">
    <property type="protein sequence ID" value="PIU50767.1"/>
    <property type="molecule type" value="Genomic_DNA"/>
</dbReference>